<evidence type="ECO:0000256" key="3">
    <source>
        <dbReference type="ARBA" id="ARBA00023015"/>
    </source>
</evidence>
<dbReference type="InterPro" id="IPR003593">
    <property type="entry name" value="AAA+_ATPase"/>
</dbReference>
<dbReference type="PROSITE" id="PS00676">
    <property type="entry name" value="SIGMA54_INTERACT_2"/>
    <property type="match status" value="1"/>
</dbReference>
<organism evidence="8 9">
    <name type="scientific">Desulfovibrio legallii</name>
    <dbReference type="NCBI Taxonomy" id="571438"/>
    <lineage>
        <taxon>Bacteria</taxon>
        <taxon>Pseudomonadati</taxon>
        <taxon>Thermodesulfobacteriota</taxon>
        <taxon>Desulfovibrionia</taxon>
        <taxon>Desulfovibrionales</taxon>
        <taxon>Desulfovibrionaceae</taxon>
        <taxon>Desulfovibrio</taxon>
    </lineage>
</organism>
<dbReference type="PROSITE" id="PS00675">
    <property type="entry name" value="SIGMA54_INTERACT_1"/>
    <property type="match status" value="1"/>
</dbReference>
<accession>A0A1G7J4U1</accession>
<dbReference type="Pfam" id="PF02954">
    <property type="entry name" value="HTH_8"/>
    <property type="match status" value="1"/>
</dbReference>
<evidence type="ECO:0000256" key="1">
    <source>
        <dbReference type="ARBA" id="ARBA00022741"/>
    </source>
</evidence>
<keyword evidence="3" id="KW-0805">Transcription regulation</keyword>
<dbReference type="Gene3D" id="3.30.450.40">
    <property type="match status" value="1"/>
</dbReference>
<dbReference type="SUPFAM" id="SSF46689">
    <property type="entry name" value="Homeodomain-like"/>
    <property type="match status" value="1"/>
</dbReference>
<dbReference type="EMBL" id="FNBX01000002">
    <property type="protein sequence ID" value="SDF19794.1"/>
    <property type="molecule type" value="Genomic_DNA"/>
</dbReference>
<dbReference type="Gene3D" id="1.10.8.60">
    <property type="match status" value="1"/>
</dbReference>
<dbReference type="PROSITE" id="PS50045">
    <property type="entry name" value="SIGMA54_INTERACT_4"/>
    <property type="match status" value="1"/>
</dbReference>
<dbReference type="Gene3D" id="1.10.10.60">
    <property type="entry name" value="Homeodomain-like"/>
    <property type="match status" value="1"/>
</dbReference>
<keyword evidence="2" id="KW-0067">ATP-binding</keyword>
<sequence length="701" mass="76600">MYVLQRNGDVFEMRHEVSEEAPGQKPGPLLWASSQGGAGRRAAWEAFIRSGKITDLDLPRPIADSWRRCRALGVDPLMPHCAEFAPASQIEPQAAVYAELAAHVERRAYEQVRHKGLLITVAESHGRILRTCGSKEVLLQADKLYFGPGAVWSEQSVGTNAISLALGDGIPAQVMGKEHFCSSHQAWGCSAAPIFTPFGHLWGCFDISGPATADHSQALWIAVSAAREIERLLLNASLATMENKSRALLNTLFSTMPVGVVMVDAHGAVTYANDLAERLLRQNGTVRGCPAETFFDYNLSLRERERAGCAESRPLRCRVRPDLHAQAIPFSTGAEENRYTLITLQTDAPARTAPPQRALPGRREEKGPFGGILYRSAVMARVVEQARHMAQGPAAILLHGETGTGKELFARAIHAASARAAGPFVAINCGALPRDLIQSELFGYERGAFTGAVEKGRPGKFEQANKGTLFLDEISEMPLEMQVNLLRPLEERCVTRVGGKESLRVDFRLITATNRDLDQLLAAGTFREDLFYRIHVLALEIPPLRQRREDIGLIAEQHCRRLCRDYGLPFGGLSVQALRLLEDYDWPGNVRQLVHSMEFAVNMAHGACILPEHLPVHLRGGCAALPPDAPDPQGLPTLPPLAPQRAAADGQGADFNLGNLEARAIRAALAHHKGNMLQTAKALGIGRNTLYAKLRRLGLEV</sequence>
<dbReference type="InterPro" id="IPR025943">
    <property type="entry name" value="Sigma_54_int_dom_ATP-bd_2"/>
</dbReference>
<evidence type="ECO:0000259" key="7">
    <source>
        <dbReference type="PROSITE" id="PS50112"/>
    </source>
</evidence>
<name>A0A1G7J4U1_9BACT</name>
<dbReference type="InterPro" id="IPR058031">
    <property type="entry name" value="AAA_lid_NorR"/>
</dbReference>
<gene>
    <name evidence="8" type="ORF">SAMN05192586_102185</name>
</gene>
<dbReference type="PROSITE" id="PS00688">
    <property type="entry name" value="SIGMA54_INTERACT_3"/>
    <property type="match status" value="1"/>
</dbReference>
<evidence type="ECO:0000256" key="2">
    <source>
        <dbReference type="ARBA" id="ARBA00022840"/>
    </source>
</evidence>
<dbReference type="PRINTS" id="PR01590">
    <property type="entry name" value="HTHFIS"/>
</dbReference>
<reference evidence="9" key="1">
    <citation type="submission" date="2016-10" db="EMBL/GenBank/DDBJ databases">
        <authorList>
            <person name="Varghese N."/>
            <person name="Submissions S."/>
        </authorList>
    </citation>
    <scope>NUCLEOTIDE SEQUENCE [LARGE SCALE GENOMIC DNA]</scope>
    <source>
        <strain evidence="9">KHC7</strain>
    </source>
</reference>
<dbReference type="InterPro" id="IPR002197">
    <property type="entry name" value="HTH_Fis"/>
</dbReference>
<keyword evidence="5" id="KW-0804">Transcription</keyword>
<evidence type="ECO:0000256" key="4">
    <source>
        <dbReference type="ARBA" id="ARBA00023125"/>
    </source>
</evidence>
<dbReference type="SUPFAM" id="SSF52540">
    <property type="entry name" value="P-loop containing nucleoside triphosphate hydrolases"/>
    <property type="match status" value="1"/>
</dbReference>
<dbReference type="SMART" id="SM00382">
    <property type="entry name" value="AAA"/>
    <property type="match status" value="1"/>
</dbReference>
<dbReference type="FunFam" id="3.40.50.300:FF:000006">
    <property type="entry name" value="DNA-binding transcriptional regulator NtrC"/>
    <property type="match status" value="1"/>
</dbReference>
<feature type="domain" description="Sigma-54 factor interaction" evidence="6">
    <location>
        <begin position="372"/>
        <end position="602"/>
    </location>
</feature>
<evidence type="ECO:0000259" key="6">
    <source>
        <dbReference type="PROSITE" id="PS50045"/>
    </source>
</evidence>
<feature type="domain" description="PAS" evidence="7">
    <location>
        <begin position="245"/>
        <end position="280"/>
    </location>
</feature>
<evidence type="ECO:0000256" key="5">
    <source>
        <dbReference type="ARBA" id="ARBA00023163"/>
    </source>
</evidence>
<dbReference type="AlphaFoldDB" id="A0A1G7J4U1"/>
<dbReference type="PROSITE" id="PS50112">
    <property type="entry name" value="PAS"/>
    <property type="match status" value="1"/>
</dbReference>
<dbReference type="RefSeq" id="WP_180365364.1">
    <property type="nucleotide sequence ID" value="NZ_FNBX01000002.1"/>
</dbReference>
<dbReference type="InterPro" id="IPR029016">
    <property type="entry name" value="GAF-like_dom_sf"/>
</dbReference>
<dbReference type="Gene3D" id="3.30.450.20">
    <property type="entry name" value="PAS domain"/>
    <property type="match status" value="1"/>
</dbReference>
<dbReference type="SUPFAM" id="SSF55785">
    <property type="entry name" value="PYP-like sensor domain (PAS domain)"/>
    <property type="match status" value="1"/>
</dbReference>
<dbReference type="Pfam" id="PF25601">
    <property type="entry name" value="AAA_lid_14"/>
    <property type="match status" value="1"/>
</dbReference>
<dbReference type="PANTHER" id="PTHR32071:SF57">
    <property type="entry name" value="C4-DICARBOXYLATE TRANSPORT TRANSCRIPTIONAL REGULATORY PROTEIN DCTD"/>
    <property type="match status" value="1"/>
</dbReference>
<dbReference type="InterPro" id="IPR002078">
    <property type="entry name" value="Sigma_54_int"/>
</dbReference>
<dbReference type="InterPro" id="IPR025662">
    <property type="entry name" value="Sigma_54_int_dom_ATP-bd_1"/>
</dbReference>
<dbReference type="CDD" id="cd00009">
    <property type="entry name" value="AAA"/>
    <property type="match status" value="1"/>
</dbReference>
<dbReference type="Pfam" id="PF00158">
    <property type="entry name" value="Sigma54_activat"/>
    <property type="match status" value="1"/>
</dbReference>
<dbReference type="Proteomes" id="UP000199355">
    <property type="component" value="Unassembled WGS sequence"/>
</dbReference>
<keyword evidence="9" id="KW-1185">Reference proteome</keyword>
<dbReference type="Pfam" id="PF13188">
    <property type="entry name" value="PAS_8"/>
    <property type="match status" value="1"/>
</dbReference>
<dbReference type="PANTHER" id="PTHR32071">
    <property type="entry name" value="TRANSCRIPTIONAL REGULATORY PROTEIN"/>
    <property type="match status" value="1"/>
</dbReference>
<protein>
    <submittedName>
        <fullName evidence="8">Transcriptional regulator containing PAS, AAA-type ATPase, and DNA-binding Fis domains</fullName>
    </submittedName>
</protein>
<dbReference type="InterPro" id="IPR035965">
    <property type="entry name" value="PAS-like_dom_sf"/>
</dbReference>
<dbReference type="GO" id="GO:0043565">
    <property type="term" value="F:sequence-specific DNA binding"/>
    <property type="evidence" value="ECO:0007669"/>
    <property type="project" value="InterPro"/>
</dbReference>
<dbReference type="GO" id="GO:0006355">
    <property type="term" value="P:regulation of DNA-templated transcription"/>
    <property type="evidence" value="ECO:0007669"/>
    <property type="project" value="InterPro"/>
</dbReference>
<dbReference type="Gene3D" id="3.40.50.300">
    <property type="entry name" value="P-loop containing nucleotide triphosphate hydrolases"/>
    <property type="match status" value="1"/>
</dbReference>
<dbReference type="InterPro" id="IPR009057">
    <property type="entry name" value="Homeodomain-like_sf"/>
</dbReference>
<evidence type="ECO:0000313" key="8">
    <source>
        <dbReference type="EMBL" id="SDF19794.1"/>
    </source>
</evidence>
<dbReference type="InterPro" id="IPR000014">
    <property type="entry name" value="PAS"/>
</dbReference>
<dbReference type="STRING" id="571438.SAMN05192586_102185"/>
<evidence type="ECO:0000313" key="9">
    <source>
        <dbReference type="Proteomes" id="UP000199355"/>
    </source>
</evidence>
<dbReference type="GO" id="GO:0005524">
    <property type="term" value="F:ATP binding"/>
    <property type="evidence" value="ECO:0007669"/>
    <property type="project" value="UniProtKB-KW"/>
</dbReference>
<proteinExistence type="predicted"/>
<keyword evidence="4 8" id="KW-0238">DNA-binding</keyword>
<keyword evidence="1" id="KW-0547">Nucleotide-binding</keyword>
<dbReference type="InterPro" id="IPR027417">
    <property type="entry name" value="P-loop_NTPase"/>
</dbReference>
<dbReference type="InterPro" id="IPR025944">
    <property type="entry name" value="Sigma_54_int_dom_CS"/>
</dbReference>